<dbReference type="AlphaFoldDB" id="A0A177SNQ1"/>
<dbReference type="EMBL" id="LUCV01000017">
    <property type="protein sequence ID" value="OAI92688.1"/>
    <property type="molecule type" value="Genomic_DNA"/>
</dbReference>
<organism evidence="1 2">
    <name type="scientific">Pseudomonas putida</name>
    <name type="common">Arthrobacter siderocapsulatus</name>
    <dbReference type="NCBI Taxonomy" id="303"/>
    <lineage>
        <taxon>Bacteria</taxon>
        <taxon>Pseudomonadati</taxon>
        <taxon>Pseudomonadota</taxon>
        <taxon>Gammaproteobacteria</taxon>
        <taxon>Pseudomonadales</taxon>
        <taxon>Pseudomonadaceae</taxon>
        <taxon>Pseudomonas</taxon>
    </lineage>
</organism>
<dbReference type="Proteomes" id="UP000077752">
    <property type="component" value="Unassembled WGS sequence"/>
</dbReference>
<evidence type="ECO:0000313" key="2">
    <source>
        <dbReference type="Proteomes" id="UP000077752"/>
    </source>
</evidence>
<name>A0A177SNQ1_PSEPU</name>
<comment type="caution">
    <text evidence="1">The sequence shown here is derived from an EMBL/GenBank/DDBJ whole genome shotgun (WGS) entry which is preliminary data.</text>
</comment>
<reference evidence="1 2" key="1">
    <citation type="submission" date="2016-03" db="EMBL/GenBank/DDBJ databases">
        <title>Draft Genome Assembly of Pseudomonas putida strain CBF10-2.</title>
        <authorList>
            <person name="Iyer R.S."/>
            <person name="Damania A."/>
        </authorList>
    </citation>
    <scope>NUCLEOTIDE SEQUENCE [LARGE SCALE GENOMIC DNA]</scope>
    <source>
        <strain evidence="1 2">CBF10-2</strain>
    </source>
</reference>
<evidence type="ECO:0000313" key="1">
    <source>
        <dbReference type="EMBL" id="OAI92688.1"/>
    </source>
</evidence>
<gene>
    <name evidence="1" type="ORF">AYO28_18025</name>
</gene>
<proteinExistence type="predicted"/>
<accession>A0A177SNQ1</accession>
<protein>
    <submittedName>
        <fullName evidence="1">Uncharacterized protein</fullName>
    </submittedName>
</protein>
<sequence length="70" mass="8157">MICHEAIRVDFYTKCVLKLTQVLDVTLIVLRRCKNDLSVVTTLYNMVGIIRQYYSSNPWHSNLTPLRLSV</sequence>